<proteinExistence type="inferred from homology"/>
<keyword evidence="4" id="KW-1185">Reference proteome</keyword>
<evidence type="ECO:0000259" key="2">
    <source>
        <dbReference type="Pfam" id="PF00644"/>
    </source>
</evidence>
<dbReference type="SUPFAM" id="SSF56399">
    <property type="entry name" value="ADP-ribosylation"/>
    <property type="match status" value="1"/>
</dbReference>
<dbReference type="GO" id="GO:0005737">
    <property type="term" value="C:cytoplasm"/>
    <property type="evidence" value="ECO:0007669"/>
    <property type="project" value="TreeGrafter"/>
</dbReference>
<name>A0A8C1APF3_CYPCA</name>
<organism evidence="3 4">
    <name type="scientific">Cyprinus carpio carpio</name>
    <dbReference type="NCBI Taxonomy" id="630221"/>
    <lineage>
        <taxon>Eukaryota</taxon>
        <taxon>Metazoa</taxon>
        <taxon>Chordata</taxon>
        <taxon>Craniata</taxon>
        <taxon>Vertebrata</taxon>
        <taxon>Euteleostomi</taxon>
        <taxon>Actinopterygii</taxon>
        <taxon>Neopterygii</taxon>
        <taxon>Teleostei</taxon>
        <taxon>Ostariophysi</taxon>
        <taxon>Cypriniformes</taxon>
        <taxon>Cyprinidae</taxon>
        <taxon>Cyprininae</taxon>
        <taxon>Cyprinus</taxon>
    </lineage>
</organism>
<dbReference type="GO" id="GO:0003950">
    <property type="term" value="F:NAD+ poly-ADP-ribosyltransferase activity"/>
    <property type="evidence" value="ECO:0007669"/>
    <property type="project" value="InterPro"/>
</dbReference>
<dbReference type="GeneTree" id="ENSGT00940000163496"/>
<dbReference type="Pfam" id="PF00644">
    <property type="entry name" value="PARP"/>
    <property type="match status" value="1"/>
</dbReference>
<accession>A0A8C1APF3</accession>
<reference evidence="3" key="2">
    <citation type="submission" date="2025-09" db="UniProtKB">
        <authorList>
            <consortium name="Ensembl"/>
        </authorList>
    </citation>
    <scope>IDENTIFICATION</scope>
</reference>
<evidence type="ECO:0000256" key="1">
    <source>
        <dbReference type="ARBA" id="ARBA00024347"/>
    </source>
</evidence>
<feature type="domain" description="PARP catalytic" evidence="2">
    <location>
        <begin position="27"/>
        <end position="119"/>
    </location>
</feature>
<dbReference type="PANTHER" id="PTHR36542">
    <property type="entry name" value="GIG2-LIKE PROTEIN DRED-RELATED"/>
    <property type="match status" value="1"/>
</dbReference>
<sequence>MEEVVYFCGWKAFKDRTKSLSENQEPESGREYTMFHGTHLKNAETIINKGFEPSKDGMLGPGVYVSRNIAKAKCYPKKTDNNDKVVFKLRVRVGKVKKIDYDNHPLQKSWHTSGYDCAWVPPKSNISAIKSGREEDCVWDPKRISVVDVACCVDDSKRRELRQMIHSKLKTEGCSLCHLDASDGHDVQPCWECQEDICPFQEKHNRKNSCFWGSRGQMVRELDL</sequence>
<protein>
    <submittedName>
        <fullName evidence="3">Grass carp reovirus (GCRV)-induced gene 2o</fullName>
    </submittedName>
</protein>
<dbReference type="Proteomes" id="UP001108240">
    <property type="component" value="Unplaced"/>
</dbReference>
<evidence type="ECO:0000313" key="4">
    <source>
        <dbReference type="Proteomes" id="UP001108240"/>
    </source>
</evidence>
<dbReference type="OMA" id="YHGTHIN"/>
<dbReference type="PANTHER" id="PTHR36542:SF7">
    <property type="entry name" value="GIG2-LIKE PROTEIN DREO"/>
    <property type="match status" value="1"/>
</dbReference>
<evidence type="ECO:0000313" key="3">
    <source>
        <dbReference type="Ensembl" id="ENSCCRP00000020557.2"/>
    </source>
</evidence>
<dbReference type="InterPro" id="IPR012317">
    <property type="entry name" value="Poly(ADP-ribose)pol_cat_dom"/>
</dbReference>
<dbReference type="Ensembl" id="ENSCCRT00000022324.2">
    <property type="protein sequence ID" value="ENSCCRP00000020557.2"/>
    <property type="gene ID" value="ENSCCRG00000011310.2"/>
</dbReference>
<dbReference type="Gene3D" id="3.90.175.10">
    <property type="entry name" value="Diphtheria Toxin, domain 1"/>
    <property type="match status" value="1"/>
</dbReference>
<comment type="similarity">
    <text evidence="1">Belongs to the ARTD/PARP family.</text>
</comment>
<reference evidence="3" key="1">
    <citation type="submission" date="2025-08" db="UniProtKB">
        <authorList>
            <consortium name="Ensembl"/>
        </authorList>
    </citation>
    <scope>IDENTIFICATION</scope>
</reference>
<dbReference type="AlphaFoldDB" id="A0A8C1APF3"/>